<comment type="caution">
    <text evidence="8">The sequence shown here is derived from an EMBL/GenBank/DDBJ whole genome shotgun (WGS) entry which is preliminary data.</text>
</comment>
<dbReference type="HAMAP" id="MF_00099">
    <property type="entry name" value="CheB_chemtxs"/>
    <property type="match status" value="1"/>
</dbReference>
<gene>
    <name evidence="3" type="primary">cheB</name>
    <name evidence="8" type="ORF">D9X91_08860</name>
</gene>
<evidence type="ECO:0000259" key="7">
    <source>
        <dbReference type="PROSITE" id="PS50122"/>
    </source>
</evidence>
<sequence length="376" mass="41410">MKLIKVLVVDDSAFMRKLIINFLEEEPFIEVVGFARNGEDALKKINILQPDVITLDIEMPIMNGLEALKKIMQEIPTPVVMLSSMTKKGADQTVQAMDFGAVDFVAKPSGTISLDLHKIKDVLVQKVISASKVHVSKLAKPLLEETKDFFQPELSQFIENEVKEVQSPRVEATKWSPDSEKLICIGTSTGGPRALQQVLTSLKESIDAPILCVQHMPPGFTKSLADRLNQLCEITVKEAEDGEILRKGCAYIAPGGYHLCVKTVGKSAAIQLNQSPPRNGHRPSVDVMFESISELQQYDKVAVIMTGMGSDGATGLKSLKDKGNCRIIAESENTCIVYGMPKAALQTNLVDDVEDLGQIANAILKYMNREVSRRWK</sequence>
<dbReference type="NCBIfam" id="NF009206">
    <property type="entry name" value="PRK12555.1"/>
    <property type="match status" value="1"/>
</dbReference>
<feature type="domain" description="CheB-type methylesterase" evidence="7">
    <location>
        <begin position="177"/>
        <end position="370"/>
    </location>
</feature>
<comment type="similarity">
    <text evidence="3">Belongs to the CheB family.</text>
</comment>
<evidence type="ECO:0000256" key="1">
    <source>
        <dbReference type="ARBA" id="ARBA00022801"/>
    </source>
</evidence>
<dbReference type="InterPro" id="IPR035909">
    <property type="entry name" value="CheB_C"/>
</dbReference>
<dbReference type="SUPFAM" id="SSF52172">
    <property type="entry name" value="CheY-like"/>
    <property type="match status" value="1"/>
</dbReference>
<feature type="domain" description="Response regulatory" evidence="6">
    <location>
        <begin position="5"/>
        <end position="122"/>
    </location>
</feature>
<comment type="catalytic activity">
    <reaction evidence="3">
        <text>L-glutaminyl-[protein] + H2O = L-glutamyl-[protein] + NH4(+)</text>
        <dbReference type="Rhea" id="RHEA:16441"/>
        <dbReference type="Rhea" id="RHEA-COMP:10207"/>
        <dbReference type="Rhea" id="RHEA-COMP:10208"/>
        <dbReference type="ChEBI" id="CHEBI:15377"/>
        <dbReference type="ChEBI" id="CHEBI:28938"/>
        <dbReference type="ChEBI" id="CHEBI:29973"/>
        <dbReference type="ChEBI" id="CHEBI:30011"/>
        <dbReference type="EC" id="3.5.1.44"/>
    </reaction>
</comment>
<keyword evidence="1 3" id="KW-0378">Hydrolase</keyword>
<dbReference type="InterPro" id="IPR011006">
    <property type="entry name" value="CheY-like_superfamily"/>
</dbReference>
<dbReference type="PANTHER" id="PTHR42872">
    <property type="entry name" value="PROTEIN-GLUTAMATE METHYLESTERASE/PROTEIN-GLUTAMINE GLUTAMINASE"/>
    <property type="match status" value="1"/>
</dbReference>
<keyword evidence="3" id="KW-0963">Cytoplasm</keyword>
<comment type="function">
    <text evidence="3">Involved in chemotaxis. Part of a chemotaxis signal transduction system that modulates chemotaxis in response to various stimuli. Catalyzes the demethylation of specific methylglutamate residues introduced into the chemoreceptors (methyl-accepting chemotaxis proteins or MCP) by CheR. Also mediates the irreversible deamidation of specific glutamine residues to glutamic acid.</text>
</comment>
<dbReference type="CDD" id="cd16432">
    <property type="entry name" value="CheB_Rec"/>
    <property type="match status" value="1"/>
</dbReference>
<comment type="subcellular location">
    <subcellularLocation>
        <location evidence="3">Cytoplasm</location>
    </subcellularLocation>
</comment>
<dbReference type="CDD" id="cd17541">
    <property type="entry name" value="REC_CheB-like"/>
    <property type="match status" value="1"/>
</dbReference>
<name>A0A3L7JZH1_9BACI</name>
<reference evidence="8 9" key="1">
    <citation type="submission" date="2018-10" db="EMBL/GenBank/DDBJ databases">
        <title>Falsibacillus sp. genome draft.</title>
        <authorList>
            <person name="Shi S."/>
        </authorList>
    </citation>
    <scope>NUCLEOTIDE SEQUENCE [LARGE SCALE GENOMIC DNA]</scope>
    <source>
        <strain evidence="8 9">GY 10110</strain>
    </source>
</reference>
<dbReference type="InterPro" id="IPR001789">
    <property type="entry name" value="Sig_transdc_resp-reg_receiver"/>
</dbReference>
<feature type="active site" evidence="3 4">
    <location>
        <position position="311"/>
    </location>
</feature>
<proteinExistence type="inferred from homology"/>
<dbReference type="Pfam" id="PF00072">
    <property type="entry name" value="Response_reg"/>
    <property type="match status" value="1"/>
</dbReference>
<evidence type="ECO:0000256" key="3">
    <source>
        <dbReference type="HAMAP-Rule" id="MF_00099"/>
    </source>
</evidence>
<dbReference type="SUPFAM" id="SSF52738">
    <property type="entry name" value="Methylesterase CheB, C-terminal domain"/>
    <property type="match status" value="1"/>
</dbReference>
<dbReference type="PROSITE" id="PS50110">
    <property type="entry name" value="RESPONSE_REGULATORY"/>
    <property type="match status" value="1"/>
</dbReference>
<dbReference type="InterPro" id="IPR008248">
    <property type="entry name" value="CheB-like"/>
</dbReference>
<comment type="PTM">
    <text evidence="3">Phosphorylated by CheA. Phosphorylation of the N-terminal regulatory domain activates the methylesterase activity.</text>
</comment>
<dbReference type="GO" id="GO:0050568">
    <property type="term" value="F:protein-glutamine glutaminase activity"/>
    <property type="evidence" value="ECO:0007669"/>
    <property type="project" value="UniProtKB-UniRule"/>
</dbReference>
<keyword evidence="3 4" id="KW-0145">Chemotaxis</keyword>
<dbReference type="PANTHER" id="PTHR42872:SF3">
    <property type="entry name" value="PROTEIN-GLUTAMATE METHYLESTERASE_PROTEIN-GLUTAMINE GLUTAMINASE 1"/>
    <property type="match status" value="1"/>
</dbReference>
<dbReference type="EC" id="3.5.1.44" evidence="3"/>
<dbReference type="GO" id="GO:0005737">
    <property type="term" value="C:cytoplasm"/>
    <property type="evidence" value="ECO:0007669"/>
    <property type="project" value="UniProtKB-SubCell"/>
</dbReference>
<dbReference type="SMART" id="SM00448">
    <property type="entry name" value="REC"/>
    <property type="match status" value="1"/>
</dbReference>
<dbReference type="EMBL" id="RCVZ01000005">
    <property type="protein sequence ID" value="RLQ95725.1"/>
    <property type="molecule type" value="Genomic_DNA"/>
</dbReference>
<feature type="modified residue" description="4-aspartylphosphate" evidence="3 5">
    <location>
        <position position="56"/>
    </location>
</feature>
<dbReference type="PIRSF" id="PIRSF000876">
    <property type="entry name" value="RR_chemtxs_CheB"/>
    <property type="match status" value="1"/>
</dbReference>
<dbReference type="GO" id="GO:0008984">
    <property type="term" value="F:protein-glutamate methylesterase activity"/>
    <property type="evidence" value="ECO:0007669"/>
    <property type="project" value="UniProtKB-UniRule"/>
</dbReference>
<dbReference type="Proteomes" id="UP000276770">
    <property type="component" value="Unassembled WGS sequence"/>
</dbReference>
<dbReference type="NCBIfam" id="NF001965">
    <property type="entry name" value="PRK00742.1"/>
    <property type="match status" value="1"/>
</dbReference>
<dbReference type="GO" id="GO:0006935">
    <property type="term" value="P:chemotaxis"/>
    <property type="evidence" value="ECO:0007669"/>
    <property type="project" value="UniProtKB-UniRule"/>
</dbReference>
<evidence type="ECO:0000256" key="2">
    <source>
        <dbReference type="ARBA" id="ARBA00048267"/>
    </source>
</evidence>
<accession>A0A3L7JZH1</accession>
<evidence type="ECO:0000313" key="9">
    <source>
        <dbReference type="Proteomes" id="UP000276770"/>
    </source>
</evidence>
<evidence type="ECO:0000259" key="6">
    <source>
        <dbReference type="PROSITE" id="PS50110"/>
    </source>
</evidence>
<dbReference type="OrthoDB" id="9793421at2"/>
<keyword evidence="9" id="KW-1185">Reference proteome</keyword>
<dbReference type="Gene3D" id="3.40.50.2300">
    <property type="match status" value="1"/>
</dbReference>
<feature type="active site" evidence="3 4">
    <location>
        <position position="188"/>
    </location>
</feature>
<protein>
    <recommendedName>
        <fullName evidence="3">Protein-glutamate methylesterase/protein-glutamine glutaminase</fullName>
        <ecNumber evidence="3">3.1.1.61</ecNumber>
        <ecNumber evidence="3">3.5.1.44</ecNumber>
    </recommendedName>
</protein>
<dbReference type="AlphaFoldDB" id="A0A3L7JZH1"/>
<evidence type="ECO:0000256" key="4">
    <source>
        <dbReference type="PROSITE-ProRule" id="PRU00050"/>
    </source>
</evidence>
<dbReference type="InterPro" id="IPR000673">
    <property type="entry name" value="Sig_transdc_resp-reg_Me-estase"/>
</dbReference>
<feature type="active site" evidence="3 4">
    <location>
        <position position="215"/>
    </location>
</feature>
<dbReference type="Pfam" id="PF01339">
    <property type="entry name" value="CheB_methylest"/>
    <property type="match status" value="1"/>
</dbReference>
<dbReference type="GO" id="GO:0000156">
    <property type="term" value="F:phosphorelay response regulator activity"/>
    <property type="evidence" value="ECO:0007669"/>
    <property type="project" value="InterPro"/>
</dbReference>
<evidence type="ECO:0000313" key="8">
    <source>
        <dbReference type="EMBL" id="RLQ95725.1"/>
    </source>
</evidence>
<evidence type="ECO:0000256" key="5">
    <source>
        <dbReference type="PROSITE-ProRule" id="PRU00169"/>
    </source>
</evidence>
<organism evidence="8 9">
    <name type="scientific">Falsibacillus albus</name>
    <dbReference type="NCBI Taxonomy" id="2478915"/>
    <lineage>
        <taxon>Bacteria</taxon>
        <taxon>Bacillati</taxon>
        <taxon>Bacillota</taxon>
        <taxon>Bacilli</taxon>
        <taxon>Bacillales</taxon>
        <taxon>Bacillaceae</taxon>
        <taxon>Falsibacillus</taxon>
    </lineage>
</organism>
<keyword evidence="3 5" id="KW-0597">Phosphoprotein</keyword>
<dbReference type="PROSITE" id="PS50122">
    <property type="entry name" value="CHEB"/>
    <property type="match status" value="1"/>
</dbReference>
<dbReference type="Gene3D" id="3.40.50.180">
    <property type="entry name" value="Methylesterase CheB, C-terminal domain"/>
    <property type="match status" value="1"/>
</dbReference>
<comment type="catalytic activity">
    <reaction evidence="2 3">
        <text>[protein]-L-glutamate 5-O-methyl ester + H2O = L-glutamyl-[protein] + methanol + H(+)</text>
        <dbReference type="Rhea" id="RHEA:23236"/>
        <dbReference type="Rhea" id="RHEA-COMP:10208"/>
        <dbReference type="Rhea" id="RHEA-COMP:10311"/>
        <dbReference type="ChEBI" id="CHEBI:15377"/>
        <dbReference type="ChEBI" id="CHEBI:15378"/>
        <dbReference type="ChEBI" id="CHEBI:17790"/>
        <dbReference type="ChEBI" id="CHEBI:29973"/>
        <dbReference type="ChEBI" id="CHEBI:82795"/>
        <dbReference type="EC" id="3.1.1.61"/>
    </reaction>
</comment>
<dbReference type="EC" id="3.1.1.61" evidence="3"/>
<dbReference type="RefSeq" id="WP_121680251.1">
    <property type="nucleotide sequence ID" value="NZ_RCVZ01000005.1"/>
</dbReference>
<comment type="domain">
    <text evidence="3">Contains a C-terminal catalytic domain, and an N-terminal region which modulates catalytic activity.</text>
</comment>